<dbReference type="RefSeq" id="WP_282200151.1">
    <property type="nucleotide sequence ID" value="NZ_BOQE01000001.1"/>
</dbReference>
<sequence>MLPRTNIRVRFSETDALGHVNNTSYFIYFEEARTDLFRYFVDDLDTSKWNLILASTSCDYKKQARFGQELYVTTEVTKIGNTSFTLYHEIRDAKDESIIATGTAVLVHYDFSTERPVPLSDQQRKKLSSLMKEQSLPTCSDN</sequence>
<evidence type="ECO:0000313" key="3">
    <source>
        <dbReference type="EMBL" id="GIM47131.1"/>
    </source>
</evidence>
<evidence type="ECO:0000256" key="1">
    <source>
        <dbReference type="ARBA" id="ARBA00005953"/>
    </source>
</evidence>
<dbReference type="AlphaFoldDB" id="A0AAV4LH25"/>
<evidence type="ECO:0000256" key="2">
    <source>
        <dbReference type="ARBA" id="ARBA00022801"/>
    </source>
</evidence>
<name>A0AAV4LH25_9BACL</name>
<dbReference type="Gene3D" id="3.10.129.10">
    <property type="entry name" value="Hotdog Thioesterase"/>
    <property type="match status" value="1"/>
</dbReference>
<comment type="similarity">
    <text evidence="1">Belongs to the 4-hydroxybenzoyl-CoA thioesterase family.</text>
</comment>
<gene>
    <name evidence="3" type="ORF">DNHGIG_26800</name>
</gene>
<keyword evidence="2" id="KW-0378">Hydrolase</keyword>
<dbReference type="PANTHER" id="PTHR31793">
    <property type="entry name" value="4-HYDROXYBENZOYL-COA THIOESTERASE FAMILY MEMBER"/>
    <property type="match status" value="1"/>
</dbReference>
<organism evidence="3 4">
    <name type="scientific">Collibacillus ludicampi</name>
    <dbReference type="NCBI Taxonomy" id="2771369"/>
    <lineage>
        <taxon>Bacteria</taxon>
        <taxon>Bacillati</taxon>
        <taxon>Bacillota</taxon>
        <taxon>Bacilli</taxon>
        <taxon>Bacillales</taxon>
        <taxon>Alicyclobacillaceae</taxon>
        <taxon>Collibacillus</taxon>
    </lineage>
</organism>
<dbReference type="PIRSF" id="PIRSF003230">
    <property type="entry name" value="YbgC"/>
    <property type="match status" value="1"/>
</dbReference>
<dbReference type="InterPro" id="IPR029069">
    <property type="entry name" value="HotDog_dom_sf"/>
</dbReference>
<evidence type="ECO:0000313" key="4">
    <source>
        <dbReference type="Proteomes" id="UP001057291"/>
    </source>
</evidence>
<dbReference type="Pfam" id="PF13279">
    <property type="entry name" value="4HBT_2"/>
    <property type="match status" value="1"/>
</dbReference>
<dbReference type="CDD" id="cd00586">
    <property type="entry name" value="4HBT"/>
    <property type="match status" value="1"/>
</dbReference>
<dbReference type="EMBL" id="BOQE01000001">
    <property type="protein sequence ID" value="GIM47131.1"/>
    <property type="molecule type" value="Genomic_DNA"/>
</dbReference>
<comment type="caution">
    <text evidence="3">The sequence shown here is derived from an EMBL/GenBank/DDBJ whole genome shotgun (WGS) entry which is preliminary data.</text>
</comment>
<dbReference type="SUPFAM" id="SSF54637">
    <property type="entry name" value="Thioesterase/thiol ester dehydrase-isomerase"/>
    <property type="match status" value="1"/>
</dbReference>
<dbReference type="InterPro" id="IPR006684">
    <property type="entry name" value="YbgC/YbaW"/>
</dbReference>
<dbReference type="NCBIfam" id="TIGR00051">
    <property type="entry name" value="YbgC/FadM family acyl-CoA thioesterase"/>
    <property type="match status" value="1"/>
</dbReference>
<accession>A0AAV4LH25</accession>
<keyword evidence="4" id="KW-1185">Reference proteome</keyword>
<reference evidence="3" key="1">
    <citation type="journal article" date="2023" name="Int. J. Syst. Evol. Microbiol.">
        <title>Collibacillus ludicampi gen. nov., sp. nov., a new soil bacterium of the family Alicyclobacillaceae.</title>
        <authorList>
            <person name="Jojima T."/>
            <person name="Ioku Y."/>
            <person name="Fukuta Y."/>
            <person name="Shirasaka N."/>
            <person name="Matsumura Y."/>
            <person name="Mori M."/>
        </authorList>
    </citation>
    <scope>NUCLEOTIDE SEQUENCE</scope>
    <source>
        <strain evidence="3">TP075</strain>
    </source>
</reference>
<dbReference type="PANTHER" id="PTHR31793:SF27">
    <property type="entry name" value="NOVEL THIOESTERASE SUPERFAMILY DOMAIN AND SAPOSIN A-TYPE DOMAIN CONTAINING PROTEIN (0610012H03RIK)"/>
    <property type="match status" value="1"/>
</dbReference>
<dbReference type="Proteomes" id="UP001057291">
    <property type="component" value="Unassembled WGS sequence"/>
</dbReference>
<protein>
    <submittedName>
        <fullName evidence="3">Thioesterase</fullName>
    </submittedName>
</protein>
<dbReference type="InterPro" id="IPR050563">
    <property type="entry name" value="4-hydroxybenzoyl-CoA_TE"/>
</dbReference>
<dbReference type="GO" id="GO:0047617">
    <property type="term" value="F:fatty acyl-CoA hydrolase activity"/>
    <property type="evidence" value="ECO:0007669"/>
    <property type="project" value="TreeGrafter"/>
</dbReference>
<proteinExistence type="inferred from homology"/>